<dbReference type="SUPFAM" id="SSF54909">
    <property type="entry name" value="Dimeric alpha+beta barrel"/>
    <property type="match status" value="1"/>
</dbReference>
<evidence type="ECO:0000313" key="1">
    <source>
        <dbReference type="EMBL" id="SVA76266.1"/>
    </source>
</evidence>
<dbReference type="AlphaFoldDB" id="A0A381YGM8"/>
<name>A0A381YGM8_9ZZZZ</name>
<dbReference type="EMBL" id="UINC01018207">
    <property type="protein sequence ID" value="SVA76266.1"/>
    <property type="molecule type" value="Genomic_DNA"/>
</dbReference>
<protein>
    <submittedName>
        <fullName evidence="1">Uncharacterized protein</fullName>
    </submittedName>
</protein>
<gene>
    <name evidence="1" type="ORF">METZ01_LOCUS129120</name>
</gene>
<accession>A0A381YGM8</accession>
<sequence>VQCQEGLLKTPYHYSLIQKYIFDDLPLIAMNVARIGAQTPGIAYEIADGEKHFVTIGFGPMNWLLITPDVPASGGFSVFDEIAAGDEEMPESEGDMLLYFSSGHPKLNRELAKMVQELFGNKAELIEDVEVEGGQHSNLAEVKKQVLIEDRNFLDQAQSSFLSTHRFSSMDETTTDLPQHRYNYKTDNESGDYVLTFDKNPSKLEEHSESLMQPAKSRGLFFIPSLELLTSLRMGGIRMGSLAINARWKGY</sequence>
<feature type="non-terminal residue" evidence="1">
    <location>
        <position position="1"/>
    </location>
</feature>
<proteinExistence type="predicted"/>
<dbReference type="InterPro" id="IPR011008">
    <property type="entry name" value="Dimeric_a/b-barrel"/>
</dbReference>
<organism evidence="1">
    <name type="scientific">marine metagenome</name>
    <dbReference type="NCBI Taxonomy" id="408172"/>
    <lineage>
        <taxon>unclassified sequences</taxon>
        <taxon>metagenomes</taxon>
        <taxon>ecological metagenomes</taxon>
    </lineage>
</organism>
<reference evidence="1" key="1">
    <citation type="submission" date="2018-05" db="EMBL/GenBank/DDBJ databases">
        <authorList>
            <person name="Lanie J.A."/>
            <person name="Ng W.-L."/>
            <person name="Kazmierczak K.M."/>
            <person name="Andrzejewski T.M."/>
            <person name="Davidsen T.M."/>
            <person name="Wayne K.J."/>
            <person name="Tettelin H."/>
            <person name="Glass J.I."/>
            <person name="Rusch D."/>
            <person name="Podicherti R."/>
            <person name="Tsui H.-C.T."/>
            <person name="Winkler M.E."/>
        </authorList>
    </citation>
    <scope>NUCLEOTIDE SEQUENCE</scope>
</reference>